<evidence type="ECO:0000313" key="13">
    <source>
        <dbReference type="EMBL" id="PNR30877.1"/>
    </source>
</evidence>
<dbReference type="SUPFAM" id="SSF57850">
    <property type="entry name" value="RING/U-box"/>
    <property type="match status" value="1"/>
</dbReference>
<dbReference type="EMBL" id="ABEU02000022">
    <property type="protein sequence ID" value="PNR30877.1"/>
    <property type="molecule type" value="Genomic_DNA"/>
</dbReference>
<protein>
    <recommendedName>
        <fullName evidence="3">RING-type E3 ubiquitin transferase</fullName>
        <ecNumber evidence="3">2.3.2.27</ecNumber>
    </recommendedName>
</protein>
<dbReference type="GO" id="GO:0008270">
    <property type="term" value="F:zinc ion binding"/>
    <property type="evidence" value="ECO:0007669"/>
    <property type="project" value="UniProtKB-KW"/>
</dbReference>
<dbReference type="OrthoDB" id="9984778at2759"/>
<keyword evidence="11" id="KW-0812">Transmembrane</keyword>
<name>A0A2K1INN2_PHYPA</name>
<dbReference type="SMART" id="SM00184">
    <property type="entry name" value="RING"/>
    <property type="match status" value="1"/>
</dbReference>
<evidence type="ECO:0000256" key="7">
    <source>
        <dbReference type="ARBA" id="ARBA00022786"/>
    </source>
</evidence>
<dbReference type="EnsemblPlants" id="Pp3c22_15440V3.4">
    <property type="protein sequence ID" value="Pp3c22_15440V3.4"/>
    <property type="gene ID" value="Pp3c22_15440"/>
</dbReference>
<dbReference type="UniPathway" id="UPA00143"/>
<keyword evidence="4" id="KW-0808">Transferase</keyword>
<reference evidence="14" key="3">
    <citation type="submission" date="2020-12" db="UniProtKB">
        <authorList>
            <consortium name="EnsemblPlants"/>
        </authorList>
    </citation>
    <scope>IDENTIFICATION</scope>
</reference>
<dbReference type="InterPro" id="IPR013083">
    <property type="entry name" value="Znf_RING/FYVE/PHD"/>
</dbReference>
<evidence type="ECO:0000313" key="15">
    <source>
        <dbReference type="Proteomes" id="UP000006727"/>
    </source>
</evidence>
<dbReference type="EnsemblPlants" id="Pp3c22_15440V3.1">
    <property type="protein sequence ID" value="Pp3c22_15440V3.1"/>
    <property type="gene ID" value="Pp3c22_15440"/>
</dbReference>
<dbReference type="STRING" id="3218.A0A2K1INN2"/>
<keyword evidence="7" id="KW-0833">Ubl conjugation pathway</keyword>
<keyword evidence="6 9" id="KW-0863">Zinc-finger</keyword>
<dbReference type="Gramene" id="Pp3c22_15440V3.1">
    <property type="protein sequence ID" value="Pp3c22_15440V3.1"/>
    <property type="gene ID" value="Pp3c22_15440"/>
</dbReference>
<evidence type="ECO:0000256" key="8">
    <source>
        <dbReference type="ARBA" id="ARBA00022833"/>
    </source>
</evidence>
<dbReference type="EnsemblPlants" id="Pp3c22_15440V3.2">
    <property type="protein sequence ID" value="Pp3c22_15440V3.2"/>
    <property type="gene ID" value="Pp3c22_15440"/>
</dbReference>
<proteinExistence type="predicted"/>
<organism evidence="13">
    <name type="scientific">Physcomitrium patens</name>
    <name type="common">Spreading-leaved earth moss</name>
    <name type="synonym">Physcomitrella patens</name>
    <dbReference type="NCBI Taxonomy" id="3218"/>
    <lineage>
        <taxon>Eukaryota</taxon>
        <taxon>Viridiplantae</taxon>
        <taxon>Streptophyta</taxon>
        <taxon>Embryophyta</taxon>
        <taxon>Bryophyta</taxon>
        <taxon>Bryophytina</taxon>
        <taxon>Bryopsida</taxon>
        <taxon>Funariidae</taxon>
        <taxon>Funariales</taxon>
        <taxon>Funariaceae</taxon>
        <taxon>Physcomitrium</taxon>
    </lineage>
</organism>
<dbReference type="Gene3D" id="3.30.40.10">
    <property type="entry name" value="Zinc/RING finger domain, C3HC4 (zinc finger)"/>
    <property type="match status" value="1"/>
</dbReference>
<feature type="domain" description="RING-type" evidence="12">
    <location>
        <begin position="141"/>
        <end position="183"/>
    </location>
</feature>
<evidence type="ECO:0000256" key="9">
    <source>
        <dbReference type="PROSITE-ProRule" id="PRU00175"/>
    </source>
</evidence>
<evidence type="ECO:0000256" key="6">
    <source>
        <dbReference type="ARBA" id="ARBA00022771"/>
    </source>
</evidence>
<dbReference type="RefSeq" id="XP_024360653.1">
    <property type="nucleotide sequence ID" value="XM_024504885.2"/>
</dbReference>
<evidence type="ECO:0000313" key="14">
    <source>
        <dbReference type="EnsemblPlants" id="Pp3c22_15440V3.1"/>
    </source>
</evidence>
<dbReference type="GeneID" id="112274981"/>
<comment type="pathway">
    <text evidence="2">Protein modification; protein ubiquitination.</text>
</comment>
<feature type="region of interest" description="Disordered" evidence="10">
    <location>
        <begin position="340"/>
        <end position="362"/>
    </location>
</feature>
<evidence type="ECO:0000259" key="12">
    <source>
        <dbReference type="PROSITE" id="PS50089"/>
    </source>
</evidence>
<dbReference type="PROSITE" id="PS50089">
    <property type="entry name" value="ZF_RING_2"/>
    <property type="match status" value="1"/>
</dbReference>
<dbReference type="KEGG" id="ppp:112274981"/>
<keyword evidence="8" id="KW-0862">Zinc</keyword>
<dbReference type="RefSeq" id="XP_024360652.1">
    <property type="nucleotide sequence ID" value="XM_024504884.2"/>
</dbReference>
<feature type="transmembrane region" description="Helical" evidence="11">
    <location>
        <begin position="49"/>
        <end position="71"/>
    </location>
</feature>
<dbReference type="PANTHER" id="PTHR46913:SF22">
    <property type="entry name" value="RING-TYPE E3 UBIQUITIN TRANSFERASE"/>
    <property type="match status" value="1"/>
</dbReference>
<evidence type="ECO:0000256" key="11">
    <source>
        <dbReference type="SAM" id="Phobius"/>
    </source>
</evidence>
<keyword evidence="5" id="KW-0479">Metal-binding</keyword>
<reference evidence="13 15" key="1">
    <citation type="journal article" date="2008" name="Science">
        <title>The Physcomitrella genome reveals evolutionary insights into the conquest of land by plants.</title>
        <authorList>
            <person name="Rensing S."/>
            <person name="Lang D."/>
            <person name="Zimmer A."/>
            <person name="Terry A."/>
            <person name="Salamov A."/>
            <person name="Shapiro H."/>
            <person name="Nishiyama T."/>
            <person name="Perroud P.-F."/>
            <person name="Lindquist E."/>
            <person name="Kamisugi Y."/>
            <person name="Tanahashi T."/>
            <person name="Sakakibara K."/>
            <person name="Fujita T."/>
            <person name="Oishi K."/>
            <person name="Shin-I T."/>
            <person name="Kuroki Y."/>
            <person name="Toyoda A."/>
            <person name="Suzuki Y."/>
            <person name="Hashimoto A."/>
            <person name="Yamaguchi K."/>
            <person name="Sugano A."/>
            <person name="Kohara Y."/>
            <person name="Fujiyama A."/>
            <person name="Anterola A."/>
            <person name="Aoki S."/>
            <person name="Ashton N."/>
            <person name="Barbazuk W.B."/>
            <person name="Barker E."/>
            <person name="Bennetzen J."/>
            <person name="Bezanilla M."/>
            <person name="Blankenship R."/>
            <person name="Cho S.H."/>
            <person name="Dutcher S."/>
            <person name="Estelle M."/>
            <person name="Fawcett J.A."/>
            <person name="Gundlach H."/>
            <person name="Hanada K."/>
            <person name="Heyl A."/>
            <person name="Hicks K.A."/>
            <person name="Hugh J."/>
            <person name="Lohr M."/>
            <person name="Mayer K."/>
            <person name="Melkozernov A."/>
            <person name="Murata T."/>
            <person name="Nelson D."/>
            <person name="Pils B."/>
            <person name="Prigge M."/>
            <person name="Reiss B."/>
            <person name="Renner T."/>
            <person name="Rombauts S."/>
            <person name="Rushton P."/>
            <person name="Sanderfoot A."/>
            <person name="Schween G."/>
            <person name="Shiu S.-H."/>
            <person name="Stueber K."/>
            <person name="Theodoulou F.L."/>
            <person name="Tu H."/>
            <person name="Van de Peer Y."/>
            <person name="Verrier P.J."/>
            <person name="Waters E."/>
            <person name="Wood A."/>
            <person name="Yang L."/>
            <person name="Cove D."/>
            <person name="Cuming A."/>
            <person name="Hasebe M."/>
            <person name="Lucas S."/>
            <person name="Mishler D.B."/>
            <person name="Reski R."/>
            <person name="Grigoriev I."/>
            <person name="Quatrano R.S."/>
            <person name="Boore J.L."/>
        </authorList>
    </citation>
    <scope>NUCLEOTIDE SEQUENCE [LARGE SCALE GENOMIC DNA]</scope>
    <source>
        <strain evidence="14 15">cv. Gransden 2004</strain>
    </source>
</reference>
<comment type="catalytic activity">
    <reaction evidence="1">
        <text>S-ubiquitinyl-[E2 ubiquitin-conjugating enzyme]-L-cysteine + [acceptor protein]-L-lysine = [E2 ubiquitin-conjugating enzyme]-L-cysteine + N(6)-ubiquitinyl-[acceptor protein]-L-lysine.</text>
        <dbReference type="EC" id="2.3.2.27"/>
    </reaction>
</comment>
<sequence length="556" mass="61575">MRFTMEQRHSSQIQDPHAGSIKYLSNSYAPTPFVRAPVVPGVSSSGQSILSPVVIAMVVVLAGAFLIVSYYRVFDKYCNRNLFCCWSAWRNGRDGSPSTIVLMEEHGAGPASRVGLDDALISRIPTRKYDPHEGVLDKTECSVCLGEFEIGEVLRILPKCNHPFHIPCIDTWLVKSSTCPLCRINIALEAVLPHTLMPAERETPEHARGPTMSLLLASNINPGPSLINHETEILHDNVLQLLESGQFSGLSRSMSPPSSRGSFMSTSDVGIQDNEQIELEPNSLQHSRHLSLETVATPMRETHLLNRQNITLEQNTQLSRQLSLSMKRRLYHQARREVHRIHSEGGPPHSQTDQDLNGKHPLVPIPAPQLKRFVPLIGSSSARSTSSSSDQEVAELLTQEIFSHTSHLKIDSESTLKTSAKKQPCSTENSQDMALSTCSCYKSQQISQDDASFESTLSINEQGNPPLDFSKQGTCGYNTPDDSTDGVHLQFFLAVSSDDENSQQNGQLRSDESCKDHCQMWPSEACPFKTSMSRSNSCESLTKAHTSEPVFEVFNF</sequence>
<dbReference type="PANTHER" id="PTHR46913">
    <property type="entry name" value="RING-H2 FINGER PROTEIN ATL16"/>
    <property type="match status" value="1"/>
</dbReference>
<dbReference type="GO" id="GO:0016567">
    <property type="term" value="P:protein ubiquitination"/>
    <property type="evidence" value="ECO:0000318"/>
    <property type="project" value="GO_Central"/>
</dbReference>
<dbReference type="Gramene" id="Pp3c22_15440V3.3">
    <property type="protein sequence ID" value="Pp3c22_15440V3.3"/>
    <property type="gene ID" value="Pp3c22_15440"/>
</dbReference>
<reference evidence="13 15" key="2">
    <citation type="journal article" date="2018" name="Plant J.">
        <title>The Physcomitrella patens chromosome-scale assembly reveals moss genome structure and evolution.</title>
        <authorList>
            <person name="Lang D."/>
            <person name="Ullrich K.K."/>
            <person name="Murat F."/>
            <person name="Fuchs J."/>
            <person name="Jenkins J."/>
            <person name="Haas F.B."/>
            <person name="Piednoel M."/>
            <person name="Gundlach H."/>
            <person name="Van Bel M."/>
            <person name="Meyberg R."/>
            <person name="Vives C."/>
            <person name="Morata J."/>
            <person name="Symeonidi A."/>
            <person name="Hiss M."/>
            <person name="Muchero W."/>
            <person name="Kamisugi Y."/>
            <person name="Saleh O."/>
            <person name="Blanc G."/>
            <person name="Decker E.L."/>
            <person name="van Gessel N."/>
            <person name="Grimwood J."/>
            <person name="Hayes R.D."/>
            <person name="Graham S.W."/>
            <person name="Gunter L.E."/>
            <person name="McDaniel S.F."/>
            <person name="Hoernstein S.N.W."/>
            <person name="Larsson A."/>
            <person name="Li F.W."/>
            <person name="Perroud P.F."/>
            <person name="Phillips J."/>
            <person name="Ranjan P."/>
            <person name="Rokshar D.S."/>
            <person name="Rothfels C.J."/>
            <person name="Schneider L."/>
            <person name="Shu S."/>
            <person name="Stevenson D.W."/>
            <person name="Thummler F."/>
            <person name="Tillich M."/>
            <person name="Villarreal Aguilar J.C."/>
            <person name="Widiez T."/>
            <person name="Wong G.K."/>
            <person name="Wymore A."/>
            <person name="Zhang Y."/>
            <person name="Zimmer A.D."/>
            <person name="Quatrano R.S."/>
            <person name="Mayer K.F.X."/>
            <person name="Goodstein D."/>
            <person name="Casacuberta J.M."/>
            <person name="Vandepoele K."/>
            <person name="Reski R."/>
            <person name="Cuming A.C."/>
            <person name="Tuskan G.A."/>
            <person name="Maumus F."/>
            <person name="Salse J."/>
            <person name="Schmutz J."/>
            <person name="Rensing S.A."/>
        </authorList>
    </citation>
    <scope>NUCLEOTIDE SEQUENCE [LARGE SCALE GENOMIC DNA]</scope>
    <source>
        <strain evidence="14 15">cv. Gransden 2004</strain>
    </source>
</reference>
<dbReference type="Gramene" id="Pp3c22_15440V3.2">
    <property type="protein sequence ID" value="Pp3c22_15440V3.2"/>
    <property type="gene ID" value="Pp3c22_15440"/>
</dbReference>
<dbReference type="InterPro" id="IPR001841">
    <property type="entry name" value="Znf_RING"/>
</dbReference>
<dbReference type="EnsemblPlants" id="Pp3c22_15440V3.3">
    <property type="protein sequence ID" value="Pp3c22_15440V3.3"/>
    <property type="gene ID" value="Pp3c22_15440"/>
</dbReference>
<gene>
    <name evidence="14" type="primary">LOC112274981</name>
    <name evidence="13" type="ORF">PHYPA_027193</name>
</gene>
<evidence type="ECO:0000256" key="2">
    <source>
        <dbReference type="ARBA" id="ARBA00004906"/>
    </source>
</evidence>
<dbReference type="AlphaFoldDB" id="A0A2K1INN2"/>
<keyword evidence="11" id="KW-0472">Membrane</keyword>
<keyword evidence="11" id="KW-1133">Transmembrane helix</keyword>
<evidence type="ECO:0000256" key="10">
    <source>
        <dbReference type="SAM" id="MobiDB-lite"/>
    </source>
</evidence>
<dbReference type="Pfam" id="PF13639">
    <property type="entry name" value="zf-RING_2"/>
    <property type="match status" value="1"/>
</dbReference>
<dbReference type="InterPro" id="IPR044600">
    <property type="entry name" value="ATL1/ATL16-like"/>
</dbReference>
<dbReference type="Gramene" id="Pp3c22_15440V3.4">
    <property type="protein sequence ID" value="Pp3c22_15440V3.4"/>
    <property type="gene ID" value="Pp3c22_15440"/>
</dbReference>
<evidence type="ECO:0000256" key="5">
    <source>
        <dbReference type="ARBA" id="ARBA00022723"/>
    </source>
</evidence>
<keyword evidence="15" id="KW-1185">Reference proteome</keyword>
<dbReference type="Proteomes" id="UP000006727">
    <property type="component" value="Chromosome 22"/>
</dbReference>
<dbReference type="GO" id="GO:0061630">
    <property type="term" value="F:ubiquitin protein ligase activity"/>
    <property type="evidence" value="ECO:0007669"/>
    <property type="project" value="UniProtKB-EC"/>
</dbReference>
<evidence type="ECO:0000256" key="1">
    <source>
        <dbReference type="ARBA" id="ARBA00000900"/>
    </source>
</evidence>
<evidence type="ECO:0000256" key="4">
    <source>
        <dbReference type="ARBA" id="ARBA00022679"/>
    </source>
</evidence>
<accession>A0A2K1INN2</accession>
<dbReference type="CDD" id="cd16461">
    <property type="entry name" value="RING-H2_EL5-like"/>
    <property type="match status" value="1"/>
</dbReference>
<dbReference type="PaxDb" id="3218-PP1S71_162V6.1"/>
<evidence type="ECO:0000256" key="3">
    <source>
        <dbReference type="ARBA" id="ARBA00012483"/>
    </source>
</evidence>
<dbReference type="EC" id="2.3.2.27" evidence="3"/>